<dbReference type="InterPro" id="IPR036046">
    <property type="entry name" value="Acylphosphatase-like_dom_sf"/>
</dbReference>
<accession>A0ABU3BPF2</accession>
<organism evidence="2 3">
    <name type="scientific">Rubrivirga litoralis</name>
    <dbReference type="NCBI Taxonomy" id="3075598"/>
    <lineage>
        <taxon>Bacteria</taxon>
        <taxon>Pseudomonadati</taxon>
        <taxon>Rhodothermota</taxon>
        <taxon>Rhodothermia</taxon>
        <taxon>Rhodothermales</taxon>
        <taxon>Rubricoccaceae</taxon>
        <taxon>Rubrivirga</taxon>
    </lineage>
</organism>
<sequence length="146" mass="15791">MSSAPLVQVVYGSATPHLLSRDELLDILRVSRRNNAAAGVTGALLYTEGNVMQVLEGPGPAVEATYARIARDPRHHRVLPLIRGPVEARSFPDWSMGLCDVHGLDDEDRAATRSLLDLTAPGPDRARRLLASFRALLPGVRTHVPG</sequence>
<evidence type="ECO:0000313" key="2">
    <source>
        <dbReference type="EMBL" id="MDT0631148.1"/>
    </source>
</evidence>
<dbReference type="SMART" id="SM01034">
    <property type="entry name" value="BLUF"/>
    <property type="match status" value="1"/>
</dbReference>
<name>A0ABU3BPF2_9BACT</name>
<dbReference type="Gene3D" id="3.30.70.100">
    <property type="match status" value="1"/>
</dbReference>
<feature type="domain" description="BLUF" evidence="1">
    <location>
        <begin position="6"/>
        <end position="97"/>
    </location>
</feature>
<keyword evidence="3" id="KW-1185">Reference proteome</keyword>
<dbReference type="Pfam" id="PF04940">
    <property type="entry name" value="BLUF"/>
    <property type="match status" value="1"/>
</dbReference>
<dbReference type="Proteomes" id="UP001267426">
    <property type="component" value="Unassembled WGS sequence"/>
</dbReference>
<gene>
    <name evidence="2" type="ORF">RM540_05235</name>
</gene>
<dbReference type="EMBL" id="JAVRHT010000008">
    <property type="protein sequence ID" value="MDT0631148.1"/>
    <property type="molecule type" value="Genomic_DNA"/>
</dbReference>
<evidence type="ECO:0000259" key="1">
    <source>
        <dbReference type="PROSITE" id="PS50925"/>
    </source>
</evidence>
<proteinExistence type="predicted"/>
<protein>
    <submittedName>
        <fullName evidence="2">BLUF domain-containing protein</fullName>
    </submittedName>
</protein>
<evidence type="ECO:0000313" key="3">
    <source>
        <dbReference type="Proteomes" id="UP001267426"/>
    </source>
</evidence>
<comment type="caution">
    <text evidence="2">The sequence shown here is derived from an EMBL/GenBank/DDBJ whole genome shotgun (WGS) entry which is preliminary data.</text>
</comment>
<dbReference type="PROSITE" id="PS50925">
    <property type="entry name" value="BLUF"/>
    <property type="match status" value="1"/>
</dbReference>
<reference evidence="2 3" key="1">
    <citation type="submission" date="2023-09" db="EMBL/GenBank/DDBJ databases">
        <authorList>
            <person name="Rey-Velasco X."/>
        </authorList>
    </citation>
    <scope>NUCLEOTIDE SEQUENCE [LARGE SCALE GENOMIC DNA]</scope>
    <source>
        <strain evidence="2 3">F394</strain>
    </source>
</reference>
<dbReference type="InterPro" id="IPR007024">
    <property type="entry name" value="BLUF_domain"/>
</dbReference>
<dbReference type="SUPFAM" id="SSF54975">
    <property type="entry name" value="Acylphosphatase/BLUF domain-like"/>
    <property type="match status" value="1"/>
</dbReference>
<dbReference type="RefSeq" id="WP_311662490.1">
    <property type="nucleotide sequence ID" value="NZ_JAVRHT010000008.1"/>
</dbReference>